<dbReference type="GO" id="GO:0004798">
    <property type="term" value="F:dTMP kinase activity"/>
    <property type="evidence" value="ECO:0007669"/>
    <property type="project" value="UniProtKB-UniRule"/>
</dbReference>
<feature type="binding site" evidence="11">
    <location>
        <begin position="10"/>
        <end position="17"/>
    </location>
    <ligand>
        <name>ATP</name>
        <dbReference type="ChEBI" id="CHEBI:30616"/>
    </ligand>
</feature>
<evidence type="ECO:0000256" key="8">
    <source>
        <dbReference type="ARBA" id="ARBA00022840"/>
    </source>
</evidence>
<dbReference type="GO" id="GO:0005829">
    <property type="term" value="C:cytosol"/>
    <property type="evidence" value="ECO:0007669"/>
    <property type="project" value="TreeGrafter"/>
</dbReference>
<dbReference type="PANTHER" id="PTHR10344:SF4">
    <property type="entry name" value="UMP-CMP KINASE 2, MITOCHONDRIAL"/>
    <property type="match status" value="1"/>
</dbReference>
<dbReference type="InterPro" id="IPR039430">
    <property type="entry name" value="Thymidylate_kin-like_dom"/>
</dbReference>
<dbReference type="Gene3D" id="3.40.50.300">
    <property type="entry name" value="P-loop containing nucleotide triphosphate hydrolases"/>
    <property type="match status" value="1"/>
</dbReference>
<dbReference type="InterPro" id="IPR027417">
    <property type="entry name" value="P-loop_NTPase"/>
</dbReference>
<keyword evidence="6 11" id="KW-0547">Nucleotide-binding</keyword>
<keyword evidence="5 11" id="KW-0545">Nucleotide biosynthesis</keyword>
<protein>
    <recommendedName>
        <fullName evidence="3 11">Thymidylate kinase</fullName>
        <ecNumber evidence="2 11">2.7.4.9</ecNumber>
    </recommendedName>
    <alternativeName>
        <fullName evidence="11">dTMP kinase</fullName>
    </alternativeName>
</protein>
<dbReference type="AlphaFoldDB" id="A0A9X2S572"/>
<evidence type="ECO:0000256" key="1">
    <source>
        <dbReference type="ARBA" id="ARBA00009776"/>
    </source>
</evidence>
<dbReference type="EMBL" id="JANJZL010000005">
    <property type="protein sequence ID" value="MCR2044248.1"/>
    <property type="molecule type" value="Genomic_DNA"/>
</dbReference>
<keyword evidence="7 11" id="KW-0418">Kinase</keyword>
<dbReference type="GO" id="GO:0005524">
    <property type="term" value="F:ATP binding"/>
    <property type="evidence" value="ECO:0007669"/>
    <property type="project" value="UniProtKB-UniRule"/>
</dbReference>
<evidence type="ECO:0000256" key="4">
    <source>
        <dbReference type="ARBA" id="ARBA00022679"/>
    </source>
</evidence>
<dbReference type="PANTHER" id="PTHR10344">
    <property type="entry name" value="THYMIDYLATE KINASE"/>
    <property type="match status" value="1"/>
</dbReference>
<comment type="function">
    <text evidence="10 11">Phosphorylation of dTMP to form dTDP in both de novo and salvage pathways of dTTP synthesis.</text>
</comment>
<feature type="domain" description="Thymidylate kinase-like" evidence="12">
    <location>
        <begin position="8"/>
        <end position="196"/>
    </location>
</feature>
<dbReference type="EC" id="2.7.4.9" evidence="2 11"/>
<gene>
    <name evidence="11 13" type="primary">tmk</name>
    <name evidence="13" type="ORF">NSA23_08960</name>
</gene>
<dbReference type="PROSITE" id="PS01331">
    <property type="entry name" value="THYMIDYLATE_KINASE"/>
    <property type="match status" value="1"/>
</dbReference>
<dbReference type="Proteomes" id="UP001142078">
    <property type="component" value="Unassembled WGS sequence"/>
</dbReference>
<evidence type="ECO:0000256" key="10">
    <source>
        <dbReference type="ARBA" id="ARBA00057735"/>
    </source>
</evidence>
<accession>A0A9X2S572</accession>
<dbReference type="NCBIfam" id="TIGR00041">
    <property type="entry name" value="DTMP_kinase"/>
    <property type="match status" value="1"/>
</dbReference>
<evidence type="ECO:0000256" key="2">
    <source>
        <dbReference type="ARBA" id="ARBA00012980"/>
    </source>
</evidence>
<evidence type="ECO:0000313" key="14">
    <source>
        <dbReference type="Proteomes" id="UP001142078"/>
    </source>
</evidence>
<dbReference type="GO" id="GO:0006233">
    <property type="term" value="P:dTDP biosynthetic process"/>
    <property type="evidence" value="ECO:0007669"/>
    <property type="project" value="InterPro"/>
</dbReference>
<dbReference type="CDD" id="cd01672">
    <property type="entry name" value="TMPK"/>
    <property type="match status" value="1"/>
</dbReference>
<dbReference type="OrthoDB" id="9774907at2"/>
<dbReference type="InterPro" id="IPR018095">
    <property type="entry name" value="Thymidylate_kin_CS"/>
</dbReference>
<evidence type="ECO:0000313" key="13">
    <source>
        <dbReference type="EMBL" id="MCR2044248.1"/>
    </source>
</evidence>
<keyword evidence="4 11" id="KW-0808">Transferase</keyword>
<name>A0A9X2S572_9FIRM</name>
<dbReference type="RefSeq" id="WP_042679006.1">
    <property type="nucleotide sequence ID" value="NZ_CABKTM010000009.1"/>
</dbReference>
<keyword evidence="14" id="KW-1185">Reference proteome</keyword>
<dbReference type="HAMAP" id="MF_00165">
    <property type="entry name" value="Thymidylate_kinase"/>
    <property type="match status" value="1"/>
</dbReference>
<evidence type="ECO:0000256" key="6">
    <source>
        <dbReference type="ARBA" id="ARBA00022741"/>
    </source>
</evidence>
<dbReference type="InterPro" id="IPR018094">
    <property type="entry name" value="Thymidylate_kinase"/>
</dbReference>
<evidence type="ECO:0000256" key="5">
    <source>
        <dbReference type="ARBA" id="ARBA00022727"/>
    </source>
</evidence>
<dbReference type="Pfam" id="PF02223">
    <property type="entry name" value="Thymidylate_kin"/>
    <property type="match status" value="1"/>
</dbReference>
<dbReference type="GO" id="GO:0006227">
    <property type="term" value="P:dUDP biosynthetic process"/>
    <property type="evidence" value="ECO:0007669"/>
    <property type="project" value="TreeGrafter"/>
</dbReference>
<keyword evidence="8 11" id="KW-0067">ATP-binding</keyword>
<comment type="catalytic activity">
    <reaction evidence="9 11">
        <text>dTMP + ATP = dTDP + ADP</text>
        <dbReference type="Rhea" id="RHEA:13517"/>
        <dbReference type="ChEBI" id="CHEBI:30616"/>
        <dbReference type="ChEBI" id="CHEBI:58369"/>
        <dbReference type="ChEBI" id="CHEBI:63528"/>
        <dbReference type="ChEBI" id="CHEBI:456216"/>
        <dbReference type="EC" id="2.7.4.9"/>
    </reaction>
</comment>
<evidence type="ECO:0000256" key="9">
    <source>
        <dbReference type="ARBA" id="ARBA00048743"/>
    </source>
</evidence>
<evidence type="ECO:0000256" key="3">
    <source>
        <dbReference type="ARBA" id="ARBA00017144"/>
    </source>
</evidence>
<organism evidence="13 14">
    <name type="scientific">Anaerosalibacter massiliensis</name>
    <dbReference type="NCBI Taxonomy" id="1347392"/>
    <lineage>
        <taxon>Bacteria</taxon>
        <taxon>Bacillati</taxon>
        <taxon>Bacillota</taxon>
        <taxon>Tissierellia</taxon>
        <taxon>Tissierellales</taxon>
        <taxon>Sporanaerobacteraceae</taxon>
        <taxon>Anaerosalibacter</taxon>
    </lineage>
</organism>
<evidence type="ECO:0000256" key="11">
    <source>
        <dbReference type="HAMAP-Rule" id="MF_00165"/>
    </source>
</evidence>
<comment type="caution">
    <text evidence="13">The sequence shown here is derived from an EMBL/GenBank/DDBJ whole genome shotgun (WGS) entry which is preliminary data.</text>
</comment>
<dbReference type="SUPFAM" id="SSF52540">
    <property type="entry name" value="P-loop containing nucleoside triphosphate hydrolases"/>
    <property type="match status" value="1"/>
</dbReference>
<proteinExistence type="inferred from homology"/>
<dbReference type="GO" id="GO:0006235">
    <property type="term" value="P:dTTP biosynthetic process"/>
    <property type="evidence" value="ECO:0007669"/>
    <property type="project" value="UniProtKB-UniRule"/>
</dbReference>
<evidence type="ECO:0000259" key="12">
    <source>
        <dbReference type="Pfam" id="PF02223"/>
    </source>
</evidence>
<reference evidence="13" key="1">
    <citation type="submission" date="2022-07" db="EMBL/GenBank/DDBJ databases">
        <title>Enhanced cultured diversity of the mouse gut microbiota enables custom-made synthetic communities.</title>
        <authorList>
            <person name="Afrizal A."/>
        </authorList>
    </citation>
    <scope>NUCLEOTIDE SEQUENCE</scope>
    <source>
        <strain evidence="13">DSM 29482</strain>
    </source>
</reference>
<dbReference type="FunFam" id="3.40.50.300:FF:000225">
    <property type="entry name" value="Thymidylate kinase"/>
    <property type="match status" value="1"/>
</dbReference>
<sequence>MSGIFITLEGPDGSGKSTISRFLLDYLKKRKIDFIFTREPGGTPIGENIRKIILDKKNINMSSRTEALLYAASRSQHISEKIKPALDDGKVVVCERFVLSSLAYQGYARGLGIEEVKDINDFAIEGVIPDLTLFFNVDPVYALNRKTNRKGGDRLEKEGVNFHSKVYDGYKKLISLYPEKIKLIDASKSIEETFDQVRKEIEKIL</sequence>
<evidence type="ECO:0000256" key="7">
    <source>
        <dbReference type="ARBA" id="ARBA00022777"/>
    </source>
</evidence>
<comment type="similarity">
    <text evidence="1 11">Belongs to the thymidylate kinase family.</text>
</comment>